<feature type="domain" description="Cytochrome c" evidence="10">
    <location>
        <begin position="18"/>
        <end position="104"/>
    </location>
</feature>
<organism evidence="11 12">
    <name type="scientific">Lichenifustis flavocetrariae</name>
    <dbReference type="NCBI Taxonomy" id="2949735"/>
    <lineage>
        <taxon>Bacteria</taxon>
        <taxon>Pseudomonadati</taxon>
        <taxon>Pseudomonadota</taxon>
        <taxon>Alphaproteobacteria</taxon>
        <taxon>Hyphomicrobiales</taxon>
        <taxon>Lichenihabitantaceae</taxon>
        <taxon>Lichenifustis</taxon>
    </lineage>
</organism>
<dbReference type="PIRSF" id="PIRSF000005">
    <property type="entry name" value="Cytochrome_c4"/>
    <property type="match status" value="1"/>
</dbReference>
<evidence type="ECO:0000313" key="12">
    <source>
        <dbReference type="Proteomes" id="UP001165667"/>
    </source>
</evidence>
<dbReference type="Gene3D" id="1.10.760.10">
    <property type="entry name" value="Cytochrome c-like domain"/>
    <property type="match status" value="2"/>
</dbReference>
<dbReference type="GO" id="GO:0005506">
    <property type="term" value="F:iron ion binding"/>
    <property type="evidence" value="ECO:0007669"/>
    <property type="project" value="InterPro"/>
</dbReference>
<comment type="PTM">
    <text evidence="8">Binds 2 heme c groups covalently per subunit.</text>
</comment>
<dbReference type="PANTHER" id="PTHR33751">
    <property type="entry name" value="CBB3-TYPE CYTOCHROME C OXIDASE SUBUNIT FIXP"/>
    <property type="match status" value="1"/>
</dbReference>
<keyword evidence="7 9" id="KW-0408">Iron</keyword>
<feature type="binding site" description="covalent" evidence="8">
    <location>
        <position position="41"/>
    </location>
    <ligand>
        <name>heme c</name>
        <dbReference type="ChEBI" id="CHEBI:61717"/>
        <label>1</label>
    </ligand>
</feature>
<feature type="binding site" description="axial binding residue" evidence="9">
    <location>
        <position position="134"/>
    </location>
    <ligand>
        <name>heme c</name>
        <dbReference type="ChEBI" id="CHEBI:61717"/>
        <label>2</label>
    </ligand>
    <ligandPart>
        <name>Fe</name>
        <dbReference type="ChEBI" id="CHEBI:18248"/>
    </ligandPart>
</feature>
<evidence type="ECO:0000256" key="3">
    <source>
        <dbReference type="ARBA" id="ARBA00022617"/>
    </source>
</evidence>
<dbReference type="SUPFAM" id="SSF46626">
    <property type="entry name" value="Cytochrome c"/>
    <property type="match status" value="2"/>
</dbReference>
<feature type="binding site" description="axial binding residue" evidence="9">
    <location>
        <position position="81"/>
    </location>
    <ligand>
        <name>heme c</name>
        <dbReference type="ChEBI" id="CHEBI:61717"/>
        <label>1</label>
    </ligand>
    <ligandPart>
        <name>Fe</name>
        <dbReference type="ChEBI" id="CHEBI:18248"/>
    </ligandPart>
</feature>
<dbReference type="Proteomes" id="UP001165667">
    <property type="component" value="Unassembled WGS sequence"/>
</dbReference>
<keyword evidence="12" id="KW-1185">Reference proteome</keyword>
<dbReference type="InterPro" id="IPR036909">
    <property type="entry name" value="Cyt_c-like_dom_sf"/>
</dbReference>
<dbReference type="InterPro" id="IPR024167">
    <property type="entry name" value="Cytochrome_c4-like"/>
</dbReference>
<dbReference type="InterPro" id="IPR050597">
    <property type="entry name" value="Cytochrome_c_Oxidase_Subunit"/>
</dbReference>
<comment type="subcellular location">
    <subcellularLocation>
        <location evidence="1">Periplasm</location>
    </subcellularLocation>
</comment>
<evidence type="ECO:0000256" key="9">
    <source>
        <dbReference type="PIRSR" id="PIRSR000005-2"/>
    </source>
</evidence>
<keyword evidence="3 8" id="KW-0349">Heme</keyword>
<feature type="binding site" description="covalent" evidence="8">
    <location>
        <position position="130"/>
    </location>
    <ligand>
        <name>heme c</name>
        <dbReference type="ChEBI" id="CHEBI:61717"/>
        <label>2</label>
    </ligand>
</feature>
<dbReference type="GO" id="GO:0020037">
    <property type="term" value="F:heme binding"/>
    <property type="evidence" value="ECO:0007669"/>
    <property type="project" value="InterPro"/>
</dbReference>
<evidence type="ECO:0000256" key="8">
    <source>
        <dbReference type="PIRSR" id="PIRSR000005-1"/>
    </source>
</evidence>
<evidence type="ECO:0000256" key="7">
    <source>
        <dbReference type="ARBA" id="ARBA00023004"/>
    </source>
</evidence>
<proteinExistence type="predicted"/>
<dbReference type="PANTHER" id="PTHR33751:SF9">
    <property type="entry name" value="CYTOCHROME C4"/>
    <property type="match status" value="1"/>
</dbReference>
<protein>
    <submittedName>
        <fullName evidence="11">Cytochrome c4</fullName>
    </submittedName>
</protein>
<dbReference type="Pfam" id="PF00034">
    <property type="entry name" value="Cytochrom_C"/>
    <property type="match status" value="1"/>
</dbReference>
<feature type="binding site" description="covalent" evidence="8">
    <location>
        <position position="38"/>
    </location>
    <ligand>
        <name>heme c</name>
        <dbReference type="ChEBI" id="CHEBI:61717"/>
        <label>1</label>
    </ligand>
</feature>
<reference evidence="11" key="1">
    <citation type="submission" date="2022-05" db="EMBL/GenBank/DDBJ databases">
        <authorList>
            <person name="Pankratov T."/>
        </authorList>
    </citation>
    <scope>NUCLEOTIDE SEQUENCE</scope>
    <source>
        <strain evidence="11">BP6-180914</strain>
    </source>
</reference>
<feature type="binding site" description="axial binding residue" evidence="9">
    <location>
        <position position="173"/>
    </location>
    <ligand>
        <name>heme c</name>
        <dbReference type="ChEBI" id="CHEBI:61717"/>
        <label>2</label>
    </ligand>
    <ligandPart>
        <name>Fe</name>
        <dbReference type="ChEBI" id="CHEBI:18248"/>
    </ligandPart>
</feature>
<evidence type="ECO:0000259" key="10">
    <source>
        <dbReference type="PROSITE" id="PS51007"/>
    </source>
</evidence>
<gene>
    <name evidence="11" type="ORF">M8523_01245</name>
</gene>
<dbReference type="PROSITE" id="PS51007">
    <property type="entry name" value="CYTC"/>
    <property type="match status" value="2"/>
</dbReference>
<feature type="binding site" description="covalent" evidence="8">
    <location>
        <position position="133"/>
    </location>
    <ligand>
        <name>heme c</name>
        <dbReference type="ChEBI" id="CHEBI:61717"/>
        <label>2</label>
    </ligand>
</feature>
<evidence type="ECO:0000256" key="4">
    <source>
        <dbReference type="ARBA" id="ARBA00022723"/>
    </source>
</evidence>
<keyword evidence="4 9" id="KW-0479">Metal-binding</keyword>
<dbReference type="GO" id="GO:0009055">
    <property type="term" value="F:electron transfer activity"/>
    <property type="evidence" value="ECO:0007669"/>
    <property type="project" value="InterPro"/>
</dbReference>
<keyword evidence="6" id="KW-0249">Electron transport</keyword>
<feature type="domain" description="Cytochrome c" evidence="10">
    <location>
        <begin position="115"/>
        <end position="196"/>
    </location>
</feature>
<evidence type="ECO:0000256" key="6">
    <source>
        <dbReference type="ARBA" id="ARBA00022982"/>
    </source>
</evidence>
<dbReference type="InterPro" id="IPR009056">
    <property type="entry name" value="Cyt_c-like_dom"/>
</dbReference>
<keyword evidence="2" id="KW-0813">Transport</keyword>
<evidence type="ECO:0000256" key="2">
    <source>
        <dbReference type="ARBA" id="ARBA00022448"/>
    </source>
</evidence>
<accession>A0AA41YSS1</accession>
<evidence type="ECO:0000256" key="5">
    <source>
        <dbReference type="ARBA" id="ARBA00022764"/>
    </source>
</evidence>
<dbReference type="EMBL" id="JAMOIM010000001">
    <property type="protein sequence ID" value="MCW6506645.1"/>
    <property type="molecule type" value="Genomic_DNA"/>
</dbReference>
<evidence type="ECO:0000256" key="1">
    <source>
        <dbReference type="ARBA" id="ARBA00004418"/>
    </source>
</evidence>
<dbReference type="AlphaFoldDB" id="A0AA41YSS1"/>
<dbReference type="GO" id="GO:0042597">
    <property type="term" value="C:periplasmic space"/>
    <property type="evidence" value="ECO:0007669"/>
    <property type="project" value="UniProtKB-SubCell"/>
</dbReference>
<comment type="caution">
    <text evidence="11">The sequence shown here is derived from an EMBL/GenBank/DDBJ whole genome shotgun (WGS) entry which is preliminary data.</text>
</comment>
<name>A0AA41YSS1_9HYPH</name>
<feature type="binding site" description="axial binding residue" evidence="9">
    <location>
        <position position="42"/>
    </location>
    <ligand>
        <name>heme c</name>
        <dbReference type="ChEBI" id="CHEBI:61717"/>
        <label>1</label>
    </ligand>
    <ligandPart>
        <name>Fe</name>
        <dbReference type="ChEBI" id="CHEBI:18248"/>
    </ligandPart>
</feature>
<evidence type="ECO:0000313" key="11">
    <source>
        <dbReference type="EMBL" id="MCW6506645.1"/>
    </source>
</evidence>
<keyword evidence="5" id="KW-0574">Periplasm</keyword>
<dbReference type="RefSeq" id="WP_282583408.1">
    <property type="nucleotide sequence ID" value="NZ_JAMOIM010000001.1"/>
</dbReference>
<sequence length="199" mass="21361">MRVSRLQAVALGVLALLGLKDAGGPVKADTIEEKAGVCASCHGANGVPTAKNIPIIWGQTEGYLYLQLRDFKKGARQNEVMSQIASTLEKDDMKALAAYFAQKTWPVLDQPAASDEVTRIAKTVNSSVQCTSCHLERFQGNSTVPRLAGQSHDYLVKTTAEFRNGVRGNNPGMTSLMKATPEDDLVKVSTYLAGLAGSY</sequence>